<dbReference type="EMBL" id="MVGJ01000143">
    <property type="protein sequence ID" value="OOL79857.1"/>
    <property type="molecule type" value="Genomic_DNA"/>
</dbReference>
<name>A0A132ZCA3_ENTFC</name>
<reference evidence="2 3" key="1">
    <citation type="submission" date="2017-02" db="EMBL/GenBank/DDBJ databases">
        <title>Clonality and virulence of isolates of VRE in Hematopoietic Stem Cell Transplanted (HSCT) patients.</title>
        <authorList>
            <person name="Marchi A.P."/>
            <person name="Martins R.C."/>
            <person name="Marie S.K."/>
            <person name="Levin A.S."/>
            <person name="Costa S.F."/>
        </authorList>
    </citation>
    <scope>NUCLEOTIDE SEQUENCE [LARGE SCALE GENOMIC DNA]</scope>
    <source>
        <strain evidence="2 3">LIM1759</strain>
    </source>
</reference>
<dbReference type="EMBL" id="WEFP01000001">
    <property type="protein sequence ID" value="KAB7576895.1"/>
    <property type="molecule type" value="Genomic_DNA"/>
</dbReference>
<reference evidence="1 4" key="2">
    <citation type="submission" date="2019-10" db="EMBL/GenBank/DDBJ databases">
        <title>Evolutionary dynamics of vancomycin-resistant Enterococcus faecium during gastrointestinal tract colonization and bloodstream infection in immunocompromised pediatric patients.</title>
        <authorList>
            <person name="Chilambi G.S."/>
            <person name="Nordstrom H.R."/>
            <person name="Evans D.R."/>
            <person name="Ferrolino J."/>
            <person name="Hayden R.T."/>
            <person name="Maron G.M."/>
            <person name="Vo A.N."/>
            <person name="Gilmore M.S."/>
            <person name="Wolf J."/>
            <person name="Rosch J.W."/>
            <person name="Van Tyne D."/>
        </authorList>
    </citation>
    <scope>NUCLEOTIDE SEQUENCE [LARGE SCALE GENOMIC DNA]</scope>
    <source>
        <strain evidence="1 4">VRECG27</strain>
    </source>
</reference>
<accession>A0A132ZCA3</accession>
<organism evidence="2 3">
    <name type="scientific">Enterococcus faecium</name>
    <name type="common">Streptococcus faecium</name>
    <dbReference type="NCBI Taxonomy" id="1352"/>
    <lineage>
        <taxon>Bacteria</taxon>
        <taxon>Bacillati</taxon>
        <taxon>Bacillota</taxon>
        <taxon>Bacilli</taxon>
        <taxon>Lactobacillales</taxon>
        <taxon>Enterococcaceae</taxon>
        <taxon>Enterococcus</taxon>
    </lineage>
</organism>
<dbReference type="Proteomes" id="UP000191171">
    <property type="component" value="Unassembled WGS sequence"/>
</dbReference>
<dbReference type="Proteomes" id="UP000469871">
    <property type="component" value="Unassembled WGS sequence"/>
</dbReference>
<proteinExistence type="predicted"/>
<evidence type="ECO:0000313" key="1">
    <source>
        <dbReference type="EMBL" id="KAB7576895.1"/>
    </source>
</evidence>
<dbReference type="AlphaFoldDB" id="A0A132ZCA3"/>
<evidence type="ECO:0000313" key="2">
    <source>
        <dbReference type="EMBL" id="OOL79857.1"/>
    </source>
</evidence>
<protein>
    <submittedName>
        <fullName evidence="2">Uncharacterized protein</fullName>
    </submittedName>
</protein>
<evidence type="ECO:0000313" key="4">
    <source>
        <dbReference type="Proteomes" id="UP000469871"/>
    </source>
</evidence>
<sequence>MVGVVKFLGFTFDGYGTLGEWVGIILIVITIQQTSKYYWYSNSSKIVSRITEGITKKDITVVGKYGFTITLLNEGKSETAIKFCGIIGKYNIFQRFIRKHWYKYIYKYPVVKKLIEKYVDHEISYLNPTDLINQEFQNIGYLEKGLKIPIVNESLVTAMVANIKNSKKLEKRYKKCKKLKFSFLFLEYNGKEYYQDIYVLRGSNLYKDIKNKISV</sequence>
<evidence type="ECO:0000313" key="3">
    <source>
        <dbReference type="Proteomes" id="UP000191171"/>
    </source>
</evidence>
<dbReference type="RefSeq" id="WP_002305387.1">
    <property type="nucleotide sequence ID" value="NZ_CAMRPZ010000043.1"/>
</dbReference>
<comment type="caution">
    <text evidence="2">The sequence shown here is derived from an EMBL/GenBank/DDBJ whole genome shotgun (WGS) entry which is preliminary data.</text>
</comment>
<gene>
    <name evidence="2" type="ORF">B1P95_14315</name>
    <name evidence="1" type="ORF">GBM73_06015</name>
</gene>